<keyword evidence="3" id="KW-1185">Reference proteome</keyword>
<organism evidence="2 3">
    <name type="scientific">Lacticaseibacillus parahuelsenbergensis</name>
    <dbReference type="NCBI Taxonomy" id="3068305"/>
    <lineage>
        <taxon>Bacteria</taxon>
        <taxon>Bacillati</taxon>
        <taxon>Bacillota</taxon>
        <taxon>Bacilli</taxon>
        <taxon>Lactobacillales</taxon>
        <taxon>Lactobacillaceae</taxon>
        <taxon>Lacticaseibacillus</taxon>
    </lineage>
</organism>
<protein>
    <submittedName>
        <fullName evidence="2">MvaI/BcnI family restriction endonuclease</fullName>
    </submittedName>
</protein>
<dbReference type="RefSeq" id="WP_306386707.1">
    <property type="nucleotide sequence ID" value="NZ_CP132482.1"/>
</dbReference>
<sequence length="258" mass="29734">MLSNIELLQKKLNSINLHKTGFDLGDNKVWYKSHRNGPTGIGKTFEDLLGKEEDNLPLPDFHQIELKAHDKVANNYITLFTKSPNVPRGINTLLRQAYGYFDLEGEQKILHTSVSSKLQFNAKSNRYFQIEDDKTEKALKLRVYTSNKVLIKDDFTAEWSYAVLEKSLKKKLKTLAIIMTSTKHVNDQTFYSYDAIKIVRDLSLSQLLNALSDNKLFIDLRLGVYHKGKNKGKTHDHGTAFRIKYDDLLFYATTKTLR</sequence>
<dbReference type="InterPro" id="IPR043005">
    <property type="entry name" value="MvaI_BcnI_rec"/>
</dbReference>
<dbReference type="Gene3D" id="3.30.70.3570">
    <property type="entry name" value="MvaI/BcnI restriction endonuclease, recognition domain"/>
    <property type="match status" value="1"/>
</dbReference>
<keyword evidence="2" id="KW-0255">Endonuclease</keyword>
<gene>
    <name evidence="2" type="ORF">LACPH_001791</name>
</gene>
<proteinExistence type="predicted"/>
<feature type="domain" description="MvaI/BcnI restriction endonuclease" evidence="1">
    <location>
        <begin position="27"/>
        <end position="248"/>
    </location>
</feature>
<evidence type="ECO:0000313" key="2">
    <source>
        <dbReference type="EMBL" id="WLV77069.1"/>
    </source>
</evidence>
<dbReference type="Proteomes" id="UP001233112">
    <property type="component" value="Chromosome"/>
</dbReference>
<reference evidence="2 3" key="1">
    <citation type="submission" date="2023-08" db="EMBL/GenBank/DDBJ databases">
        <authorList>
            <person name="Buchebner-Jance M."/>
        </authorList>
    </citation>
    <scope>NUCLEOTIDE SEQUENCE [LARGE SCALE GENOMIC DNA]</scope>
    <source>
        <strain evidence="2 3">NCIMB 15471</strain>
    </source>
</reference>
<evidence type="ECO:0000259" key="1">
    <source>
        <dbReference type="Pfam" id="PF15515"/>
    </source>
</evidence>
<dbReference type="GO" id="GO:0004519">
    <property type="term" value="F:endonuclease activity"/>
    <property type="evidence" value="ECO:0007669"/>
    <property type="project" value="UniProtKB-KW"/>
</dbReference>
<name>A0ABY9L061_9LACO</name>
<keyword evidence="2" id="KW-0540">Nuclease</keyword>
<dbReference type="EMBL" id="CP132482">
    <property type="protein sequence ID" value="WLV77069.1"/>
    <property type="molecule type" value="Genomic_DNA"/>
</dbReference>
<dbReference type="Pfam" id="PF15515">
    <property type="entry name" value="MvaI_BcnI"/>
    <property type="match status" value="1"/>
</dbReference>
<dbReference type="InterPro" id="IPR043004">
    <property type="entry name" value="MvaI_BcnI_cat"/>
</dbReference>
<keyword evidence="2" id="KW-0378">Hydrolase</keyword>
<accession>A0ABY9L061</accession>
<dbReference type="Gene3D" id="3.40.210.20">
    <property type="entry name" value="MvaI/BcnI restriction endonuclease, catalytic domain"/>
    <property type="match status" value="1"/>
</dbReference>
<evidence type="ECO:0000313" key="3">
    <source>
        <dbReference type="Proteomes" id="UP001233112"/>
    </source>
</evidence>
<dbReference type="InterPro" id="IPR029127">
    <property type="entry name" value="MvaI_BcnI"/>
</dbReference>
<dbReference type="CDD" id="cd22337">
    <property type="entry name" value="MvaI-like"/>
    <property type="match status" value="1"/>
</dbReference>